<accession>A0A2S4WBQ2</accession>
<evidence type="ECO:0000313" key="2">
    <source>
        <dbReference type="Proteomes" id="UP000238274"/>
    </source>
</evidence>
<sequence>MPAVQNSSRRMIYILFIGMITTLSINLANAHTCWSDFQTSKGGYEMDPNQASCGDGKHVWLCQLAKCFTNQLMRQCSLDSEKYGDLQINVVTYTVNGNKINVAGQIKGGDGSKVDAFCPYGPNQKILSTCPDQFCTFVS</sequence>
<reference evidence="2" key="3">
    <citation type="journal article" date="2018" name="Mol. Plant Microbe Interact.">
        <title>Genome sequence resources for the wheat stripe rust pathogen (Puccinia striiformis f. sp. tritici) and the barley stripe rust pathogen (Puccinia striiformis f. sp. hordei).</title>
        <authorList>
            <person name="Xia C."/>
            <person name="Wang M."/>
            <person name="Yin C."/>
            <person name="Cornejo O.E."/>
            <person name="Hulbert S.H."/>
            <person name="Chen X."/>
        </authorList>
    </citation>
    <scope>NUCLEOTIDE SEQUENCE [LARGE SCALE GENOMIC DNA]</scope>
    <source>
        <strain evidence="2">93TX-2</strain>
    </source>
</reference>
<gene>
    <name evidence="1" type="ORF">PSHT_04999</name>
</gene>
<protein>
    <submittedName>
        <fullName evidence="1">Uncharacterized protein</fullName>
    </submittedName>
</protein>
<keyword evidence="2" id="KW-1185">Reference proteome</keyword>
<organism evidence="1 2">
    <name type="scientific">Puccinia striiformis</name>
    <dbReference type="NCBI Taxonomy" id="27350"/>
    <lineage>
        <taxon>Eukaryota</taxon>
        <taxon>Fungi</taxon>
        <taxon>Dikarya</taxon>
        <taxon>Basidiomycota</taxon>
        <taxon>Pucciniomycotina</taxon>
        <taxon>Pucciniomycetes</taxon>
        <taxon>Pucciniales</taxon>
        <taxon>Pucciniaceae</taxon>
        <taxon>Puccinia</taxon>
    </lineage>
</organism>
<evidence type="ECO:0000313" key="1">
    <source>
        <dbReference type="EMBL" id="POW19178.1"/>
    </source>
</evidence>
<reference evidence="2" key="2">
    <citation type="journal article" date="2018" name="BMC Genomics">
        <title>Genomic insights into host adaptation between the wheat stripe rust pathogen (Puccinia striiformis f. sp. tritici) and the barley stripe rust pathogen (Puccinia striiformis f. sp. hordei).</title>
        <authorList>
            <person name="Xia C."/>
            <person name="Wang M."/>
            <person name="Yin C."/>
            <person name="Cornejo O.E."/>
            <person name="Hulbert S.H."/>
            <person name="Chen X."/>
        </authorList>
    </citation>
    <scope>NUCLEOTIDE SEQUENCE [LARGE SCALE GENOMIC DNA]</scope>
    <source>
        <strain evidence="2">93TX-2</strain>
    </source>
</reference>
<name>A0A2S4WBQ2_9BASI</name>
<reference evidence="1 2" key="1">
    <citation type="submission" date="2017-12" db="EMBL/GenBank/DDBJ databases">
        <title>Gene loss provides genomic basis for host adaptation in cereal stripe rust fungi.</title>
        <authorList>
            <person name="Xia C."/>
        </authorList>
    </citation>
    <scope>NUCLEOTIDE SEQUENCE [LARGE SCALE GENOMIC DNA]</scope>
    <source>
        <strain evidence="1 2">93TX-2</strain>
    </source>
</reference>
<proteinExistence type="predicted"/>
<dbReference type="Proteomes" id="UP000238274">
    <property type="component" value="Unassembled WGS sequence"/>
</dbReference>
<comment type="caution">
    <text evidence="1">The sequence shown here is derived from an EMBL/GenBank/DDBJ whole genome shotgun (WGS) entry which is preliminary data.</text>
</comment>
<dbReference type="EMBL" id="PKSM01000053">
    <property type="protein sequence ID" value="POW19178.1"/>
    <property type="molecule type" value="Genomic_DNA"/>
</dbReference>
<dbReference type="VEuPathDB" id="FungiDB:PSHT_04999"/>
<dbReference type="AlphaFoldDB" id="A0A2S4WBQ2"/>